<dbReference type="SUPFAM" id="SSF52058">
    <property type="entry name" value="L domain-like"/>
    <property type="match status" value="1"/>
</dbReference>
<dbReference type="STRING" id="77166.U4UD10"/>
<organism evidence="5 6">
    <name type="scientific">Dendroctonus ponderosae</name>
    <name type="common">Mountain pine beetle</name>
    <dbReference type="NCBI Taxonomy" id="77166"/>
    <lineage>
        <taxon>Eukaryota</taxon>
        <taxon>Metazoa</taxon>
        <taxon>Ecdysozoa</taxon>
        <taxon>Arthropoda</taxon>
        <taxon>Hexapoda</taxon>
        <taxon>Insecta</taxon>
        <taxon>Pterygota</taxon>
        <taxon>Neoptera</taxon>
        <taxon>Endopterygota</taxon>
        <taxon>Coleoptera</taxon>
        <taxon>Polyphaga</taxon>
        <taxon>Cucujiformia</taxon>
        <taxon>Curculionidae</taxon>
        <taxon>Scolytinae</taxon>
        <taxon>Dendroctonus</taxon>
    </lineage>
</organism>
<evidence type="ECO:0000256" key="3">
    <source>
        <dbReference type="ARBA" id="ARBA00022737"/>
    </source>
</evidence>
<feature type="chain" id="PRO_5004656083" description="LRRCT domain-containing protein" evidence="4">
    <location>
        <begin position="25"/>
        <end position="440"/>
    </location>
</feature>
<evidence type="ECO:0000256" key="1">
    <source>
        <dbReference type="ARBA" id="ARBA00022614"/>
    </source>
</evidence>
<dbReference type="PANTHER" id="PTHR24369">
    <property type="entry name" value="ANTIGEN BSP, PUTATIVE-RELATED"/>
    <property type="match status" value="1"/>
</dbReference>
<dbReference type="GO" id="GO:0005886">
    <property type="term" value="C:plasma membrane"/>
    <property type="evidence" value="ECO:0007669"/>
    <property type="project" value="TreeGrafter"/>
</dbReference>
<keyword evidence="3" id="KW-0677">Repeat</keyword>
<dbReference type="PANTHER" id="PTHR24369:SF210">
    <property type="entry name" value="CHAOPTIN-RELATED"/>
    <property type="match status" value="1"/>
</dbReference>
<evidence type="ECO:0000256" key="2">
    <source>
        <dbReference type="ARBA" id="ARBA00022729"/>
    </source>
</evidence>
<feature type="signal peptide" evidence="4">
    <location>
        <begin position="1"/>
        <end position="24"/>
    </location>
</feature>
<dbReference type="AlphaFoldDB" id="U4UD10"/>
<evidence type="ECO:0000256" key="4">
    <source>
        <dbReference type="SAM" id="SignalP"/>
    </source>
</evidence>
<keyword evidence="2 4" id="KW-0732">Signal</keyword>
<accession>U4UD10</accession>
<evidence type="ECO:0000313" key="6">
    <source>
        <dbReference type="Proteomes" id="UP000030742"/>
    </source>
</evidence>
<reference evidence="5 6" key="1">
    <citation type="journal article" date="2013" name="Genome Biol.">
        <title>Draft genome of the mountain pine beetle, Dendroctonus ponderosae Hopkins, a major forest pest.</title>
        <authorList>
            <person name="Keeling C.I."/>
            <person name="Yuen M.M."/>
            <person name="Liao N.Y."/>
            <person name="Docking T.R."/>
            <person name="Chan S.K."/>
            <person name="Taylor G.A."/>
            <person name="Palmquist D.L."/>
            <person name="Jackman S.D."/>
            <person name="Nguyen A."/>
            <person name="Li M."/>
            <person name="Henderson H."/>
            <person name="Janes J.K."/>
            <person name="Zhao Y."/>
            <person name="Pandoh P."/>
            <person name="Moore R."/>
            <person name="Sperling F.A."/>
            <person name="Huber D.P."/>
            <person name="Birol I."/>
            <person name="Jones S.J."/>
            <person name="Bohlmann J."/>
        </authorList>
    </citation>
    <scope>NUCLEOTIDE SEQUENCE</scope>
</reference>
<dbReference type="Gene3D" id="3.80.10.10">
    <property type="entry name" value="Ribonuclease Inhibitor"/>
    <property type="match status" value="2"/>
</dbReference>
<dbReference type="OrthoDB" id="6343311at2759"/>
<evidence type="ECO:0000313" key="5">
    <source>
        <dbReference type="EMBL" id="ERL88481.1"/>
    </source>
</evidence>
<dbReference type="InterPro" id="IPR032675">
    <property type="entry name" value="LRR_dom_sf"/>
</dbReference>
<dbReference type="Proteomes" id="UP000030742">
    <property type="component" value="Unassembled WGS sequence"/>
</dbReference>
<gene>
    <name evidence="5" type="ORF">D910_05867</name>
</gene>
<protein>
    <recommendedName>
        <fullName evidence="7">LRRCT domain-containing protein</fullName>
    </recommendedName>
</protein>
<name>U4UD10_DENPD</name>
<keyword evidence="1" id="KW-0433">Leucine-rich repeat</keyword>
<dbReference type="EMBL" id="KB632064">
    <property type="protein sequence ID" value="ERL88481.1"/>
    <property type="molecule type" value="Genomic_DNA"/>
</dbReference>
<sequence>MCLGNVSFMSVLCVFANFIVATVAEKRANCTRKDTKLFCEKNIPIDDFPSITWLNVTQVDWETLDFNVVHQKFPNLRLLSVVGTNLTKVHKITLPDTPLDLRIIHLSSLQITNFPDNFTSHFPFLDTLNISGNFLGEFPKFSFAGLGSVYLSANQWNCSNSLEWALKVNRQVFKDLEQLRCFKMPHNNKPVLAIAQFRKITRDSCTPNCSCHLIKCITDMETGVLEPIIEVNCSFRGFVELPSKFPPKTKILHLEGNFIKDLDALRTNPIYRDVLDIYLDNNIVTSINNLEGSYWLTHLRVFSLRNNEITEIPAYAIDNALEHNTNMPNAVRLFLGGNPWRCDCLFAPRFKEMLQKYAPQIIDLRDIRCAKDSDNSLIPVIDLSRTAVCHSPSEYTIQEALDLLNGVLASLIIFVLGKLAYDYYHYKKTGRLPWIVTKLP</sequence>
<dbReference type="InterPro" id="IPR050541">
    <property type="entry name" value="LRR_TM_domain-containing"/>
</dbReference>
<proteinExistence type="predicted"/>
<evidence type="ECO:0008006" key="7">
    <source>
        <dbReference type="Google" id="ProtNLM"/>
    </source>
</evidence>
<dbReference type="InterPro" id="IPR003591">
    <property type="entry name" value="Leu-rich_rpt_typical-subtyp"/>
</dbReference>
<dbReference type="SMART" id="SM00369">
    <property type="entry name" value="LRR_TYP"/>
    <property type="match status" value="2"/>
</dbReference>